<evidence type="ECO:0000313" key="1">
    <source>
        <dbReference type="EMBL" id="JAD22098.1"/>
    </source>
</evidence>
<sequence length="40" mass="4216">MLRCLADPHHALPSLSSQGCPSLLSACCPHQQSKSAIAKQ</sequence>
<organism evidence="1">
    <name type="scientific">Arundo donax</name>
    <name type="common">Giant reed</name>
    <name type="synonym">Donax arundinaceus</name>
    <dbReference type="NCBI Taxonomy" id="35708"/>
    <lineage>
        <taxon>Eukaryota</taxon>
        <taxon>Viridiplantae</taxon>
        <taxon>Streptophyta</taxon>
        <taxon>Embryophyta</taxon>
        <taxon>Tracheophyta</taxon>
        <taxon>Spermatophyta</taxon>
        <taxon>Magnoliopsida</taxon>
        <taxon>Liliopsida</taxon>
        <taxon>Poales</taxon>
        <taxon>Poaceae</taxon>
        <taxon>PACMAD clade</taxon>
        <taxon>Arundinoideae</taxon>
        <taxon>Arundineae</taxon>
        <taxon>Arundo</taxon>
    </lineage>
</organism>
<reference evidence="1" key="2">
    <citation type="journal article" date="2015" name="Data Brief">
        <title>Shoot transcriptome of the giant reed, Arundo donax.</title>
        <authorList>
            <person name="Barrero R.A."/>
            <person name="Guerrero F.D."/>
            <person name="Moolhuijzen P."/>
            <person name="Goolsby J.A."/>
            <person name="Tidwell J."/>
            <person name="Bellgard S.E."/>
            <person name="Bellgard M.I."/>
        </authorList>
    </citation>
    <scope>NUCLEOTIDE SEQUENCE</scope>
    <source>
        <tissue evidence="1">Shoot tissue taken approximately 20 cm above the soil surface</tissue>
    </source>
</reference>
<accession>A0A0A8Y9V1</accession>
<protein>
    <submittedName>
        <fullName evidence="1">Uncharacterized protein</fullName>
    </submittedName>
</protein>
<dbReference type="EMBL" id="GBRH01275797">
    <property type="protein sequence ID" value="JAD22098.1"/>
    <property type="molecule type" value="Transcribed_RNA"/>
</dbReference>
<dbReference type="AlphaFoldDB" id="A0A0A8Y9V1"/>
<name>A0A0A8Y9V1_ARUDO</name>
<dbReference type="PROSITE" id="PS51257">
    <property type="entry name" value="PROKAR_LIPOPROTEIN"/>
    <property type="match status" value="1"/>
</dbReference>
<reference evidence="1" key="1">
    <citation type="submission" date="2014-09" db="EMBL/GenBank/DDBJ databases">
        <authorList>
            <person name="Magalhaes I.L.F."/>
            <person name="Oliveira U."/>
            <person name="Santos F.R."/>
            <person name="Vidigal T.H.D.A."/>
            <person name="Brescovit A.D."/>
            <person name="Santos A.J."/>
        </authorList>
    </citation>
    <scope>NUCLEOTIDE SEQUENCE</scope>
    <source>
        <tissue evidence="1">Shoot tissue taken approximately 20 cm above the soil surface</tissue>
    </source>
</reference>
<proteinExistence type="predicted"/>